<organism evidence="1 2">
    <name type="scientific">Zalaria obscura</name>
    <dbReference type="NCBI Taxonomy" id="2024903"/>
    <lineage>
        <taxon>Eukaryota</taxon>
        <taxon>Fungi</taxon>
        <taxon>Dikarya</taxon>
        <taxon>Ascomycota</taxon>
        <taxon>Pezizomycotina</taxon>
        <taxon>Dothideomycetes</taxon>
        <taxon>Dothideomycetidae</taxon>
        <taxon>Dothideales</taxon>
        <taxon>Zalariaceae</taxon>
        <taxon>Zalaria</taxon>
    </lineage>
</organism>
<dbReference type="EMBL" id="JAMKPW020000003">
    <property type="protein sequence ID" value="KAK8219657.1"/>
    <property type="molecule type" value="Genomic_DNA"/>
</dbReference>
<evidence type="ECO:0000313" key="2">
    <source>
        <dbReference type="Proteomes" id="UP001320706"/>
    </source>
</evidence>
<protein>
    <submittedName>
        <fullName evidence="1">Uncharacterized protein</fullName>
    </submittedName>
</protein>
<evidence type="ECO:0000313" key="1">
    <source>
        <dbReference type="EMBL" id="KAK8219657.1"/>
    </source>
</evidence>
<dbReference type="Proteomes" id="UP001320706">
    <property type="component" value="Unassembled WGS sequence"/>
</dbReference>
<gene>
    <name evidence="1" type="ORF">M8818_000631</name>
</gene>
<reference evidence="1" key="1">
    <citation type="submission" date="2024-02" db="EMBL/GenBank/DDBJ databases">
        <title>Metagenome Assembled Genome of Zalaria obscura JY119.</title>
        <authorList>
            <person name="Vighnesh L."/>
            <person name="Jagadeeshwari U."/>
            <person name="Venkata Ramana C."/>
            <person name="Sasikala C."/>
        </authorList>
    </citation>
    <scope>NUCLEOTIDE SEQUENCE</scope>
    <source>
        <strain evidence="1">JY119</strain>
    </source>
</reference>
<sequence length="464" mass="52640">MISGGLKLFGLQEVGPLALREIAARSEDTSDFLRALAALKEVSIGVSESAFAEALQVFAKQKRQDHFDFIVKSDMHPDSYEDVELQKKLYASFLASNRSVESEATLTILTMLGENLEGETWNHVLQHHCKRSSWHKVYETAREMLDKRLPFSDDSLDLLHRKCLRPRAPGKRPLAIQPIVPRGIDDLKSMSNVFRSIMRSGQELEPTRWREIIRRYCICGQMRGLENLTLWLAAWYAPKGRSITRPKLADLRQGYKAFIPDKMDLPIAVSSSHPSHPLQQLFDARTQIAIVMAGFKSAAPTRDNESSLSSSERNATHYRLNLTRSWARGVLLLKRLKELGVLVHTPLVRKAVVLELWKLYGPATSKVKRNRLAKEFNNITLAQMVAHLEHVWAGTEYGTLFQLPSHLLASDTASSKEELYVAVFGEHRRISLQSKGKYDIASVATGAPRVIRQWDIDTQYEEEL</sequence>
<comment type="caution">
    <text evidence="1">The sequence shown here is derived from an EMBL/GenBank/DDBJ whole genome shotgun (WGS) entry which is preliminary data.</text>
</comment>
<accession>A0ACC3SMH3</accession>
<keyword evidence="2" id="KW-1185">Reference proteome</keyword>
<proteinExistence type="predicted"/>
<name>A0ACC3SMH3_9PEZI</name>